<dbReference type="InterPro" id="IPR002694">
    <property type="entry name" value="Znf_CHC2"/>
</dbReference>
<keyword evidence="7 12" id="KW-0863">Zinc-finger</keyword>
<dbReference type="InterPro" id="IPR036977">
    <property type="entry name" value="DNA_primase_Znf_CHC2"/>
</dbReference>
<dbReference type="InterPro" id="IPR006171">
    <property type="entry name" value="TOPRIM_dom"/>
</dbReference>
<dbReference type="RefSeq" id="WP_024543998.1">
    <property type="nucleotide sequence ID" value="NZ_BPLW01000001.1"/>
</dbReference>
<dbReference type="Gene3D" id="3.90.580.10">
    <property type="entry name" value="Zinc finger, CHC2-type domain"/>
    <property type="match status" value="1"/>
</dbReference>
<dbReference type="GO" id="GO:1990077">
    <property type="term" value="C:primosome complex"/>
    <property type="evidence" value="ECO:0007669"/>
    <property type="project" value="UniProtKB-KW"/>
</dbReference>
<dbReference type="EC" id="2.7.7.101" evidence="12"/>
<evidence type="ECO:0000256" key="3">
    <source>
        <dbReference type="ARBA" id="ARBA00022679"/>
    </source>
</evidence>
<evidence type="ECO:0000256" key="5">
    <source>
        <dbReference type="ARBA" id="ARBA00022705"/>
    </source>
</evidence>
<sequence>MEKQNVWEEVLAKTDIVNVISEYVPLTKQGKNFRACCPFHGEKTPSFIVSLNKQIFRCFGCGKSGNAIKFLEYYKNISPLEALKILAKKNNIDISTYLLAHEKNNAKNYEQIKILDVLKEANNYFKYQLIVNDKNEKLNDFFKQRLLDKKLINYFEIGYAPQDNSIYVFLKNKNFDDFAINNSSLVTSNVENKNFFNNRITFPIKDEQGNVVAFSARDITNLASPKYLNSAETIVFKKSKVLFNFYNAKQYIKDTNEVYLVEGQFDVVALYRIDVKNAIALMGTNLTKSHLELLKGNTINLFFDNDNAGINATYKNMKIILYYANELNLKINFINNTLQKDPDEVYKIDNGKTLTKILNNKIDLSQFLLNNYLNQTFFNLNNEQKNLRLKQVFEIAYYMQPSIYTLFKNEIIAKKILTNDEYIVFENQYLKPNFPSDKTFKVDDYKNNVETQPKKQFNKSPYDFDIDNANFLVNENDYYSKTLNQDNTLKKKTPLLGRGLDMALIFKAILAQPSYLEKWSDVDILSFNQNGGDPEILRELIIYTATHLKKIQTNNVKSLFSLILNDNNLNIEDKKRYINIIEKINYSTSEMQILDESKFNKLFAELVNEVKTSPKTLLINTSISKQKGDKH</sequence>
<feature type="zinc finger region" description="CHC2-type" evidence="12">
    <location>
        <begin position="37"/>
        <end position="61"/>
    </location>
</feature>
<dbReference type="GO" id="GO:0000428">
    <property type="term" value="C:DNA-directed RNA polymerase complex"/>
    <property type="evidence" value="ECO:0007669"/>
    <property type="project" value="UniProtKB-KW"/>
</dbReference>
<dbReference type="SMART" id="SM00400">
    <property type="entry name" value="ZnF_CHCC"/>
    <property type="match status" value="1"/>
</dbReference>
<evidence type="ECO:0000256" key="11">
    <source>
        <dbReference type="ARBA" id="ARBA00023163"/>
    </source>
</evidence>
<feature type="domain" description="Toprim" evidence="13">
    <location>
        <begin position="256"/>
        <end position="339"/>
    </location>
</feature>
<reference evidence="14" key="1">
    <citation type="submission" date="2019-01" db="EMBL/GenBank/DDBJ databases">
        <authorList>
            <consortium name="Pathogen Informatics"/>
        </authorList>
    </citation>
    <scope>NUCLEOTIDE SEQUENCE [LARGE SCALE GENOMIC DNA]</scope>
    <source>
        <strain evidence="14">NCTC10113</strain>
    </source>
</reference>
<dbReference type="InterPro" id="IPR013264">
    <property type="entry name" value="DNAG_N"/>
</dbReference>
<dbReference type="FunFam" id="3.90.580.10:FF:000001">
    <property type="entry name" value="DNA primase"/>
    <property type="match status" value="1"/>
</dbReference>
<dbReference type="InterPro" id="IPR037068">
    <property type="entry name" value="DNA_primase_core_N_sf"/>
</dbReference>
<gene>
    <name evidence="14" type="primary">dnaG_2</name>
    <name evidence="12" type="synonym">dnaG</name>
    <name evidence="14" type="ORF">NCTC10113_01009</name>
</gene>
<comment type="catalytic activity">
    <reaction evidence="12">
        <text>ssDNA + n NTP = ssDNA/pppN(pN)n-1 hybrid + (n-1) diphosphate.</text>
        <dbReference type="EC" id="2.7.7.101"/>
    </reaction>
</comment>
<comment type="domain">
    <text evidence="12">Contains an N-terminal zinc-binding domain, a central core domain that contains the primase activity, and a C-terminal DnaB-binding domain.</text>
</comment>
<evidence type="ECO:0000256" key="10">
    <source>
        <dbReference type="ARBA" id="ARBA00023125"/>
    </source>
</evidence>
<evidence type="ECO:0000256" key="1">
    <source>
        <dbReference type="ARBA" id="ARBA00022478"/>
    </source>
</evidence>
<evidence type="ECO:0000256" key="8">
    <source>
        <dbReference type="ARBA" id="ARBA00022833"/>
    </source>
</evidence>
<dbReference type="SUPFAM" id="SSF57783">
    <property type="entry name" value="Zinc beta-ribbon"/>
    <property type="match status" value="1"/>
</dbReference>
<dbReference type="InterPro" id="IPR006295">
    <property type="entry name" value="DNA_primase_DnaG"/>
</dbReference>
<keyword evidence="14" id="KW-0614">Plasmid</keyword>
<dbReference type="NCBIfam" id="TIGR01391">
    <property type="entry name" value="dnaG"/>
    <property type="match status" value="1"/>
</dbReference>
<keyword evidence="3 12" id="KW-0808">Transferase</keyword>
<organism evidence="14">
    <name type="scientific">Metamycoplasma salivarium</name>
    <name type="common">Mycoplasma salivarium</name>
    <dbReference type="NCBI Taxonomy" id="2124"/>
    <lineage>
        <taxon>Bacteria</taxon>
        <taxon>Bacillati</taxon>
        <taxon>Mycoplasmatota</taxon>
        <taxon>Mycoplasmoidales</taxon>
        <taxon>Metamycoplasmataceae</taxon>
        <taxon>Metamycoplasma</taxon>
    </lineage>
</organism>
<dbReference type="InterPro" id="IPR030846">
    <property type="entry name" value="DnaG_bac"/>
</dbReference>
<dbReference type="Gene3D" id="3.90.980.10">
    <property type="entry name" value="DNA primase, catalytic core, N-terminal domain"/>
    <property type="match status" value="1"/>
</dbReference>
<name>A0A448ZYB2_METSV</name>
<dbReference type="PANTHER" id="PTHR30313:SF2">
    <property type="entry name" value="DNA PRIMASE"/>
    <property type="match status" value="1"/>
</dbReference>
<keyword evidence="4 12" id="KW-0548">Nucleotidyltransferase</keyword>
<dbReference type="CDD" id="cd03364">
    <property type="entry name" value="TOPRIM_DnaG_primases"/>
    <property type="match status" value="1"/>
</dbReference>
<keyword evidence="10 12" id="KW-0238">DNA-binding</keyword>
<dbReference type="PROSITE" id="PS50880">
    <property type="entry name" value="TOPRIM"/>
    <property type="match status" value="1"/>
</dbReference>
<dbReference type="Gene3D" id="3.40.1360.10">
    <property type="match status" value="1"/>
</dbReference>
<evidence type="ECO:0000256" key="4">
    <source>
        <dbReference type="ARBA" id="ARBA00022695"/>
    </source>
</evidence>
<dbReference type="AlphaFoldDB" id="A0A448ZYB2"/>
<evidence type="ECO:0000256" key="12">
    <source>
        <dbReference type="HAMAP-Rule" id="MF_00974"/>
    </source>
</evidence>
<keyword evidence="8 12" id="KW-0862">Zinc</keyword>
<dbReference type="GO" id="GO:0005737">
    <property type="term" value="C:cytoplasm"/>
    <property type="evidence" value="ECO:0007669"/>
    <property type="project" value="TreeGrafter"/>
</dbReference>
<keyword evidence="11 12" id="KW-0804">Transcription</keyword>
<evidence type="ECO:0000256" key="6">
    <source>
        <dbReference type="ARBA" id="ARBA00022723"/>
    </source>
</evidence>
<protein>
    <recommendedName>
        <fullName evidence="12">DNA primase</fullName>
        <ecNumber evidence="12">2.7.7.101</ecNumber>
    </recommendedName>
</protein>
<dbReference type="InterPro" id="IPR050219">
    <property type="entry name" value="DnaG_primase"/>
</dbReference>
<evidence type="ECO:0000256" key="7">
    <source>
        <dbReference type="ARBA" id="ARBA00022771"/>
    </source>
</evidence>
<comment type="function">
    <text evidence="12">RNA polymerase that catalyzes the synthesis of short RNA molecules used as primers for DNA polymerase during DNA replication.</text>
</comment>
<dbReference type="SUPFAM" id="SSF56731">
    <property type="entry name" value="DNA primase core"/>
    <property type="match status" value="1"/>
</dbReference>
<comment type="subunit">
    <text evidence="12">Monomer. Interacts with DnaB.</text>
</comment>
<keyword evidence="5 12" id="KW-0235">DNA replication</keyword>
<evidence type="ECO:0000259" key="13">
    <source>
        <dbReference type="PROSITE" id="PS50880"/>
    </source>
</evidence>
<geneLocation type="plasmid" evidence="14">
    <name>2</name>
</geneLocation>
<accession>A0A448ZYB2</accession>
<evidence type="ECO:0000256" key="2">
    <source>
        <dbReference type="ARBA" id="ARBA00022515"/>
    </source>
</evidence>
<dbReference type="Pfam" id="PF01807">
    <property type="entry name" value="Zn_ribbon_DnaG"/>
    <property type="match status" value="1"/>
</dbReference>
<comment type="cofactor">
    <cofactor evidence="12">
        <name>Zn(2+)</name>
        <dbReference type="ChEBI" id="CHEBI:29105"/>
    </cofactor>
    <text evidence="12">Binds 1 zinc ion per monomer.</text>
</comment>
<dbReference type="GO" id="GO:0008270">
    <property type="term" value="F:zinc ion binding"/>
    <property type="evidence" value="ECO:0007669"/>
    <property type="project" value="UniProtKB-UniRule"/>
</dbReference>
<dbReference type="GO" id="GO:0003677">
    <property type="term" value="F:DNA binding"/>
    <property type="evidence" value="ECO:0007669"/>
    <property type="project" value="UniProtKB-KW"/>
</dbReference>
<dbReference type="Pfam" id="PF13155">
    <property type="entry name" value="Toprim_2"/>
    <property type="match status" value="1"/>
</dbReference>
<dbReference type="SMART" id="SM00493">
    <property type="entry name" value="TOPRIM"/>
    <property type="match status" value="1"/>
</dbReference>
<dbReference type="HAMAP" id="MF_00974">
    <property type="entry name" value="DNA_primase_DnaG"/>
    <property type="match status" value="1"/>
</dbReference>
<keyword evidence="1 12" id="KW-0240">DNA-directed RNA polymerase</keyword>
<dbReference type="GO" id="GO:0006269">
    <property type="term" value="P:DNA replication, synthesis of primer"/>
    <property type="evidence" value="ECO:0007669"/>
    <property type="project" value="UniProtKB-UniRule"/>
</dbReference>
<dbReference type="Pfam" id="PF08275">
    <property type="entry name" value="DNAG_N"/>
    <property type="match status" value="1"/>
</dbReference>
<dbReference type="PANTHER" id="PTHR30313">
    <property type="entry name" value="DNA PRIMASE"/>
    <property type="match status" value="1"/>
</dbReference>
<dbReference type="InterPro" id="IPR034151">
    <property type="entry name" value="TOPRIM_DnaG_bac"/>
</dbReference>
<keyword evidence="6 12" id="KW-0479">Metal-binding</keyword>
<evidence type="ECO:0000256" key="9">
    <source>
        <dbReference type="ARBA" id="ARBA00022842"/>
    </source>
</evidence>
<evidence type="ECO:0000313" key="14">
    <source>
        <dbReference type="EMBL" id="VEU56125.1"/>
    </source>
</evidence>
<keyword evidence="9" id="KW-0460">Magnesium</keyword>
<proteinExistence type="inferred from homology"/>
<dbReference type="GO" id="GO:0003899">
    <property type="term" value="F:DNA-directed RNA polymerase activity"/>
    <property type="evidence" value="ECO:0007669"/>
    <property type="project" value="UniProtKB-UniRule"/>
</dbReference>
<comment type="similarity">
    <text evidence="12">Belongs to the DnaG primase family.</text>
</comment>
<keyword evidence="2 12" id="KW-0639">Primosome</keyword>
<dbReference type="EMBL" id="LR214939">
    <property type="protein sequence ID" value="VEU56125.1"/>
    <property type="molecule type" value="Genomic_DNA"/>
</dbReference>